<dbReference type="SUPFAM" id="SSF52540">
    <property type="entry name" value="P-loop containing nucleoside triphosphate hydrolases"/>
    <property type="match status" value="1"/>
</dbReference>
<dbReference type="EMBL" id="LR797058">
    <property type="protein sequence ID" value="CAB4184322.1"/>
    <property type="molecule type" value="Genomic_DNA"/>
</dbReference>
<accession>A0A6J5PVL0</accession>
<feature type="region of interest" description="Disordered" evidence="1">
    <location>
        <begin position="609"/>
        <end position="629"/>
    </location>
</feature>
<name>A0A6J5PVL0_9CAUD</name>
<dbReference type="Pfam" id="PF13481">
    <property type="entry name" value="AAA_25"/>
    <property type="match status" value="1"/>
</dbReference>
<evidence type="ECO:0000313" key="4">
    <source>
        <dbReference type="EMBL" id="CAB4184322.1"/>
    </source>
</evidence>
<protein>
    <submittedName>
        <fullName evidence="3">Prim_Pol domain containing protein</fullName>
    </submittedName>
</protein>
<feature type="domain" description="DNA primase/polymerase bifunctional N-terminal" evidence="2">
    <location>
        <begin position="7"/>
        <end position="172"/>
    </location>
</feature>
<dbReference type="EMBL" id="LR797330">
    <property type="protein sequence ID" value="CAB4203243.1"/>
    <property type="molecule type" value="Genomic_DNA"/>
</dbReference>
<proteinExistence type="predicted"/>
<dbReference type="Gene3D" id="3.40.50.300">
    <property type="entry name" value="P-loop containing nucleotide triphosphate hydrolases"/>
    <property type="match status" value="1"/>
</dbReference>
<reference evidence="3" key="1">
    <citation type="submission" date="2020-05" db="EMBL/GenBank/DDBJ databases">
        <authorList>
            <person name="Chiriac C."/>
            <person name="Salcher M."/>
            <person name="Ghai R."/>
            <person name="Kavagutti S V."/>
        </authorList>
    </citation>
    <scope>NUCLEOTIDE SEQUENCE</scope>
</reference>
<evidence type="ECO:0000313" key="5">
    <source>
        <dbReference type="EMBL" id="CAB4203243.1"/>
    </source>
</evidence>
<dbReference type="InterPro" id="IPR027417">
    <property type="entry name" value="P-loop_NTPase"/>
</dbReference>
<evidence type="ECO:0000313" key="3">
    <source>
        <dbReference type="EMBL" id="CAB4173421.1"/>
    </source>
</evidence>
<organism evidence="3">
    <name type="scientific">uncultured Caudovirales phage</name>
    <dbReference type="NCBI Taxonomy" id="2100421"/>
    <lineage>
        <taxon>Viruses</taxon>
        <taxon>Duplodnaviria</taxon>
        <taxon>Heunggongvirae</taxon>
        <taxon>Uroviricota</taxon>
        <taxon>Caudoviricetes</taxon>
        <taxon>Peduoviridae</taxon>
        <taxon>Maltschvirus</taxon>
        <taxon>Maltschvirus maltsch</taxon>
    </lineage>
</organism>
<evidence type="ECO:0000256" key="1">
    <source>
        <dbReference type="SAM" id="MobiDB-lite"/>
    </source>
</evidence>
<dbReference type="CDD" id="cd04859">
    <property type="entry name" value="Prim_Pol"/>
    <property type="match status" value="1"/>
</dbReference>
<gene>
    <name evidence="4" type="ORF">UFOVP1111_51</name>
    <name evidence="5" type="ORF">UFOVP1380_3</name>
    <name evidence="3" type="ORF">UFOVP943_3</name>
</gene>
<dbReference type="SMART" id="SM00943">
    <property type="entry name" value="Prim-Pol"/>
    <property type="match status" value="1"/>
</dbReference>
<evidence type="ECO:0000259" key="2">
    <source>
        <dbReference type="SMART" id="SM00943"/>
    </source>
</evidence>
<dbReference type="Gene3D" id="3.30.720.160">
    <property type="entry name" value="Bifunctional DNA primase/polymerase, N-terminal"/>
    <property type="match status" value="1"/>
</dbReference>
<dbReference type="Pfam" id="PF09250">
    <property type="entry name" value="Prim-Pol"/>
    <property type="match status" value="1"/>
</dbReference>
<sequence length="661" mass="73331">MNTLDTALAYTRLGIRVVPIKPGHKYPGIDNWQNLATDDSDVVTSWWSGDYKSYGIGIATGRTKHGQIFVVDVDDRDEYRGSDTLHDLEQRYGALPETVTAITGTGGQHLYFYSPVEVRNDAGSRLGVGLDIRGEGGQVLAAPTTHPNGRQYQWVDGWSPMEKRPANAPQWLLTLLTTQPAMIKPQGTTDLFLADPTTPSARYCAQTTWEQLLIPDGWTLAKTDRHGEQHWTRPGKDTRDGISATIGHNGNDALIVFTSTIPWLPEGGYNRFGYMAARDHNGDWKQAAKQYLAHNTTPADTTIITPDEMLDMLVDWKTFWTQEHIVEDWIAKPLIARARQTALFAGAKTGKSWLTLNVVAALATGKPILGHPPQTQVHCLYLDYEMVEADLYERLEQFGYTEDDDLSHLHYALIPSLPPLNTAEGASAMMRLCELTKAEVVVIDTTGRAIEGEENSADSYREFARTTGLALKRAGIACVRTDHAGKDGGKKHGQRGSSAKNDDVDIVYRLDKTDDGLMLVRTHTRISWVPDKVDLIVEDIDDITTIRQRTRTTKGWTTQEIDLAKHLDTLGIPKNAGVNETQRIAKELGAKLGRKSVLSRAIQCRQLPSPDPLETGTTLGNHPLDPMVALGTTHRTDRYGVVPARSEPNQTIDNFNLDDHF</sequence>
<dbReference type="EMBL" id="LR796901">
    <property type="protein sequence ID" value="CAB4173421.1"/>
    <property type="molecule type" value="Genomic_DNA"/>
</dbReference>
<dbReference type="InterPro" id="IPR015330">
    <property type="entry name" value="DNA_primase/pol_bifunc_N"/>
</dbReference>
<dbReference type="SUPFAM" id="SSF56747">
    <property type="entry name" value="Prim-pol domain"/>
    <property type="match status" value="1"/>
</dbReference>